<dbReference type="InterPro" id="IPR029787">
    <property type="entry name" value="Nucleotide_cyclase"/>
</dbReference>
<dbReference type="PROSITE" id="PS50883">
    <property type="entry name" value="EAL"/>
    <property type="match status" value="1"/>
</dbReference>
<dbReference type="NCBIfam" id="TIGR00254">
    <property type="entry name" value="GGDEF"/>
    <property type="match status" value="1"/>
</dbReference>
<dbReference type="InterPro" id="IPR052155">
    <property type="entry name" value="Biofilm_reg_signaling"/>
</dbReference>
<dbReference type="CDD" id="cd01949">
    <property type="entry name" value="GGDEF"/>
    <property type="match status" value="1"/>
</dbReference>
<organism evidence="4 5">
    <name type="scientific">Solirubrobacter phytolaccae</name>
    <dbReference type="NCBI Taxonomy" id="1404360"/>
    <lineage>
        <taxon>Bacteria</taxon>
        <taxon>Bacillati</taxon>
        <taxon>Actinomycetota</taxon>
        <taxon>Thermoleophilia</taxon>
        <taxon>Solirubrobacterales</taxon>
        <taxon>Solirubrobacteraceae</taxon>
        <taxon>Solirubrobacter</taxon>
    </lineage>
</organism>
<evidence type="ECO:0000256" key="1">
    <source>
        <dbReference type="SAM" id="Phobius"/>
    </source>
</evidence>
<dbReference type="SUPFAM" id="SSF55073">
    <property type="entry name" value="Nucleotide cyclase"/>
    <property type="match status" value="1"/>
</dbReference>
<proteinExistence type="predicted"/>
<dbReference type="Pfam" id="PF00563">
    <property type="entry name" value="EAL"/>
    <property type="match status" value="1"/>
</dbReference>
<gene>
    <name evidence="4" type="ORF">OJ997_08930</name>
</gene>
<dbReference type="PANTHER" id="PTHR44757:SF2">
    <property type="entry name" value="BIOFILM ARCHITECTURE MAINTENANCE PROTEIN MBAA"/>
    <property type="match status" value="1"/>
</dbReference>
<feature type="transmembrane region" description="Helical" evidence="1">
    <location>
        <begin position="12"/>
        <end position="30"/>
    </location>
</feature>
<dbReference type="InterPro" id="IPR029016">
    <property type="entry name" value="GAF-like_dom_sf"/>
</dbReference>
<accession>A0A9X3N8J7</accession>
<evidence type="ECO:0000259" key="2">
    <source>
        <dbReference type="PROSITE" id="PS50883"/>
    </source>
</evidence>
<dbReference type="SUPFAM" id="SSF141868">
    <property type="entry name" value="EAL domain-like"/>
    <property type="match status" value="1"/>
</dbReference>
<evidence type="ECO:0000259" key="3">
    <source>
        <dbReference type="PROSITE" id="PS50887"/>
    </source>
</evidence>
<feature type="domain" description="GGDEF" evidence="3">
    <location>
        <begin position="440"/>
        <end position="574"/>
    </location>
</feature>
<sequence>MGIRAIRKIEPIWGLIAVLSTISVVLYFAFVRDFHAMQTPEIAWYVIAVLVLLTERFPVELEFRRSSHSFSLTDIPLTVALVFTTGSHAFWAIVGGSLVALLLRRLPLIKFCFNVAQIALVANVMLVLVHLASGIDDDFGPLAWAAVLAATQLGGVLTIAQILAAIVLTEGSVSREQVRQMFGMDFFVTLTGTTMALVSSILWIERPEAAPLLLLPILVAFMGYRAYVHERQGHEKVKFLYEANRTLSESPEVAIALEGLLERALGAFRAEQAEVILFAGDGGAPLRTGLGPGSAREAMAPMDHAAAVALRDLAEQNDVALALAEPYPATIAAYLADRGVRHGMLGVLRGEDRVIGTLMLANRYGLSRGFTGGDRALFETLAANASAALQFDRLEQAVTELRDLQDQLTHQAHHDPLTGLANRTLFSQRVREALEKGGADKVAVMFIDLDDFKGVNDTLGHAIGDELLRGVASRLVRSVRKEDVVARLGGDEFAVLVQRDQDVELGAAELAERTLEAFLAPVQAGDKPLNVSLSIGIAASQHNRTATDELLRDADVAMYEAKEGGKRRHAVFTPAMRDSIVRRHGLKEELARAIEQRELMVQYQPIVDIETGKTVSVEALVRWNHASRGRIPPVEFIPLAEDTGLIVPLGRYVLEEAVQSVVERSDTLLVQVNLSAIELEHPDLIPTIQDVLRRSGIAPERLVLEVTETLLVKDAERGAETLQQLRDLGVQLALDDFGTGYSSLSYLRNLPLDTLKIAREFVEGLAFSDHDAAFVRLIVGLAKTVGLKVVAEGIETRAQLDMLREIGCDLGQGYYFAAPMDVDADWHAAPASAALV</sequence>
<comment type="caution">
    <text evidence="4">The sequence shown here is derived from an EMBL/GenBank/DDBJ whole genome shotgun (WGS) entry which is preliminary data.</text>
</comment>
<protein>
    <submittedName>
        <fullName evidence="4">EAL domain-containing protein</fullName>
    </submittedName>
</protein>
<dbReference type="PANTHER" id="PTHR44757">
    <property type="entry name" value="DIGUANYLATE CYCLASE DGCP"/>
    <property type="match status" value="1"/>
</dbReference>
<dbReference type="EMBL" id="JAPDDP010000012">
    <property type="protein sequence ID" value="MDA0180414.1"/>
    <property type="molecule type" value="Genomic_DNA"/>
</dbReference>
<dbReference type="FunFam" id="3.30.70.270:FF:000001">
    <property type="entry name" value="Diguanylate cyclase domain protein"/>
    <property type="match status" value="1"/>
</dbReference>
<keyword evidence="5" id="KW-1185">Reference proteome</keyword>
<dbReference type="AlphaFoldDB" id="A0A9X3N8J7"/>
<dbReference type="SUPFAM" id="SSF55781">
    <property type="entry name" value="GAF domain-like"/>
    <property type="match status" value="1"/>
</dbReference>
<dbReference type="PROSITE" id="PS50887">
    <property type="entry name" value="GGDEF"/>
    <property type="match status" value="1"/>
</dbReference>
<name>A0A9X3N8J7_9ACTN</name>
<dbReference type="SMART" id="SM00052">
    <property type="entry name" value="EAL"/>
    <property type="match status" value="1"/>
</dbReference>
<evidence type="ECO:0000313" key="5">
    <source>
        <dbReference type="Proteomes" id="UP001147653"/>
    </source>
</evidence>
<feature type="transmembrane region" description="Helical" evidence="1">
    <location>
        <begin position="79"/>
        <end position="103"/>
    </location>
</feature>
<reference evidence="4" key="1">
    <citation type="submission" date="2022-10" db="EMBL/GenBank/DDBJ databases">
        <title>The WGS of Solirubrobacter phytolaccae KCTC 29190.</title>
        <authorList>
            <person name="Jiang Z."/>
        </authorList>
    </citation>
    <scope>NUCLEOTIDE SEQUENCE</scope>
    <source>
        <strain evidence="4">KCTC 29190</strain>
    </source>
</reference>
<keyword evidence="1" id="KW-1133">Transmembrane helix</keyword>
<feature type="transmembrane region" description="Helical" evidence="1">
    <location>
        <begin position="141"/>
        <end position="169"/>
    </location>
</feature>
<keyword evidence="1" id="KW-0812">Transmembrane</keyword>
<feature type="transmembrane region" description="Helical" evidence="1">
    <location>
        <begin position="181"/>
        <end position="204"/>
    </location>
</feature>
<dbReference type="InterPro" id="IPR035919">
    <property type="entry name" value="EAL_sf"/>
</dbReference>
<dbReference type="InterPro" id="IPR001633">
    <property type="entry name" value="EAL_dom"/>
</dbReference>
<feature type="transmembrane region" description="Helical" evidence="1">
    <location>
        <begin position="115"/>
        <end position="135"/>
    </location>
</feature>
<dbReference type="Gene3D" id="3.30.450.40">
    <property type="match status" value="1"/>
</dbReference>
<dbReference type="Pfam" id="PF00990">
    <property type="entry name" value="GGDEF"/>
    <property type="match status" value="1"/>
</dbReference>
<feature type="domain" description="EAL" evidence="2">
    <location>
        <begin position="583"/>
        <end position="833"/>
    </location>
</feature>
<dbReference type="InterPro" id="IPR043128">
    <property type="entry name" value="Rev_trsase/Diguanyl_cyclase"/>
</dbReference>
<dbReference type="CDD" id="cd01948">
    <property type="entry name" value="EAL"/>
    <property type="match status" value="1"/>
</dbReference>
<dbReference type="Gene3D" id="3.20.20.450">
    <property type="entry name" value="EAL domain"/>
    <property type="match status" value="1"/>
</dbReference>
<dbReference type="Gene3D" id="3.30.70.270">
    <property type="match status" value="1"/>
</dbReference>
<dbReference type="RefSeq" id="WP_270024721.1">
    <property type="nucleotide sequence ID" value="NZ_JAPDDP010000012.1"/>
</dbReference>
<evidence type="ECO:0000313" key="4">
    <source>
        <dbReference type="EMBL" id="MDA0180414.1"/>
    </source>
</evidence>
<dbReference type="InterPro" id="IPR000160">
    <property type="entry name" value="GGDEF_dom"/>
</dbReference>
<dbReference type="Proteomes" id="UP001147653">
    <property type="component" value="Unassembled WGS sequence"/>
</dbReference>
<keyword evidence="1" id="KW-0472">Membrane</keyword>
<dbReference type="SMART" id="SM00267">
    <property type="entry name" value="GGDEF"/>
    <property type="match status" value="1"/>
</dbReference>